<evidence type="ECO:0000313" key="1">
    <source>
        <dbReference type="EMBL" id="OIQ71384.1"/>
    </source>
</evidence>
<sequence>MDTLLINTCVRFNLADALLIHPLCTYAVFPGIIEQSLDHRQVLRRGGDNDFAGVLTVYTMLCRECFHAARTLGTYLGL</sequence>
<organism evidence="1">
    <name type="scientific">mine drainage metagenome</name>
    <dbReference type="NCBI Taxonomy" id="410659"/>
    <lineage>
        <taxon>unclassified sequences</taxon>
        <taxon>metagenomes</taxon>
        <taxon>ecological metagenomes</taxon>
    </lineage>
</organism>
<accession>A0A1J5PKP1</accession>
<dbReference type="AlphaFoldDB" id="A0A1J5PKP1"/>
<name>A0A1J5PKP1_9ZZZZ</name>
<comment type="caution">
    <text evidence="1">The sequence shown here is derived from an EMBL/GenBank/DDBJ whole genome shotgun (WGS) entry which is preliminary data.</text>
</comment>
<reference evidence="1" key="1">
    <citation type="submission" date="2016-10" db="EMBL/GenBank/DDBJ databases">
        <title>Sequence of Gallionella enrichment culture.</title>
        <authorList>
            <person name="Poehlein A."/>
            <person name="Muehling M."/>
            <person name="Daniel R."/>
        </authorList>
    </citation>
    <scope>NUCLEOTIDE SEQUENCE</scope>
</reference>
<proteinExistence type="predicted"/>
<protein>
    <submittedName>
        <fullName evidence="1">Uncharacterized protein</fullName>
    </submittedName>
</protein>
<dbReference type="EMBL" id="MLJW01003756">
    <property type="protein sequence ID" value="OIQ71384.1"/>
    <property type="molecule type" value="Genomic_DNA"/>
</dbReference>
<gene>
    <name evidence="1" type="ORF">GALL_470030</name>
</gene>